<dbReference type="SUPFAM" id="SSF56645">
    <property type="entry name" value="Acyl-CoA dehydrogenase NM domain-like"/>
    <property type="match status" value="1"/>
</dbReference>
<dbReference type="Pfam" id="PF08028">
    <property type="entry name" value="Acyl-CoA_dh_2"/>
    <property type="match status" value="1"/>
</dbReference>
<organism evidence="17 18">
    <name type="scientific">Rhizosaccharibacter radicis</name>
    <dbReference type="NCBI Taxonomy" id="2782605"/>
    <lineage>
        <taxon>Bacteria</taxon>
        <taxon>Pseudomonadati</taxon>
        <taxon>Pseudomonadota</taxon>
        <taxon>Alphaproteobacteria</taxon>
        <taxon>Acetobacterales</taxon>
        <taxon>Acetobacteraceae</taxon>
        <taxon>Rhizosaccharibacter</taxon>
    </lineage>
</organism>
<reference evidence="17 18" key="1">
    <citation type="submission" date="2022-06" db="EMBL/GenBank/DDBJ databases">
        <title>Rhizosaccharibacter gen. nov. sp. nov. KSS12, endophytic bacteria isolated from sugarcane.</title>
        <authorList>
            <person name="Pitiwittayakul N."/>
        </authorList>
    </citation>
    <scope>NUCLEOTIDE SEQUENCE [LARGE SCALE GENOMIC DNA]</scope>
    <source>
        <strain evidence="17 18">KSS12</strain>
    </source>
</reference>
<dbReference type="PANTHER" id="PTHR43884">
    <property type="entry name" value="ACYL-COA DEHYDROGENASE"/>
    <property type="match status" value="1"/>
</dbReference>
<evidence type="ECO:0000256" key="1">
    <source>
        <dbReference type="ARBA" id="ARBA00004496"/>
    </source>
</evidence>
<keyword evidence="2" id="KW-0285">Flavoprotein</keyword>
<comment type="pathway">
    <text evidence="7">Sulfur metabolism; dibenzothiophene degradation.</text>
</comment>
<dbReference type="Pfam" id="PF02770">
    <property type="entry name" value="Acyl-CoA_dh_M"/>
    <property type="match status" value="1"/>
</dbReference>
<gene>
    <name evidence="17" type="ORF">NFI88_15535</name>
</gene>
<keyword evidence="5" id="KW-0560">Oxidoreductase</keyword>
<dbReference type="InterPro" id="IPR037069">
    <property type="entry name" value="AcylCoA_DH/ox_N_sf"/>
</dbReference>
<dbReference type="InterPro" id="IPR046373">
    <property type="entry name" value="Acyl-CoA_Oxase/DH_mid-dom_sf"/>
</dbReference>
<name>A0ABT1W0Y2_9PROT</name>
<evidence type="ECO:0000259" key="14">
    <source>
        <dbReference type="Pfam" id="PF02770"/>
    </source>
</evidence>
<evidence type="ECO:0000256" key="10">
    <source>
        <dbReference type="ARBA" id="ARBA00034345"/>
    </source>
</evidence>
<comment type="catalytic activity">
    <reaction evidence="11">
        <text>dibenzothiophene + FMNH2 + O2 = dibenzothiophene 5-oxide + FMN + H2O + H(+)</text>
        <dbReference type="Rhea" id="RHEA:49076"/>
        <dbReference type="ChEBI" id="CHEBI:15377"/>
        <dbReference type="ChEBI" id="CHEBI:15378"/>
        <dbReference type="ChEBI" id="CHEBI:15379"/>
        <dbReference type="ChEBI" id="CHEBI:23681"/>
        <dbReference type="ChEBI" id="CHEBI:23683"/>
        <dbReference type="ChEBI" id="CHEBI:57618"/>
        <dbReference type="ChEBI" id="CHEBI:58210"/>
    </reaction>
</comment>
<evidence type="ECO:0000256" key="11">
    <source>
        <dbReference type="ARBA" id="ARBA00047859"/>
    </source>
</evidence>
<evidence type="ECO:0000256" key="13">
    <source>
        <dbReference type="ARBA" id="ARBA00049456"/>
    </source>
</evidence>
<evidence type="ECO:0000256" key="7">
    <source>
        <dbReference type="ARBA" id="ARBA00034307"/>
    </source>
</evidence>
<evidence type="ECO:0000256" key="9">
    <source>
        <dbReference type="ARBA" id="ARBA00034328"/>
    </source>
</evidence>
<comment type="subcellular location">
    <subcellularLocation>
        <location evidence="1">Cytoplasm</location>
    </subcellularLocation>
</comment>
<comment type="similarity">
    <text evidence="8">Belongs to the DszC flavin monooxygenase family.</text>
</comment>
<feature type="domain" description="Acyl-CoA oxidase/dehydrogenase middle" evidence="14">
    <location>
        <begin position="121"/>
        <end position="206"/>
    </location>
</feature>
<dbReference type="EC" id="1.14.14.21" evidence="9"/>
<dbReference type="InterPro" id="IPR009100">
    <property type="entry name" value="AcylCoA_DH/oxidase_NM_dom_sf"/>
</dbReference>
<proteinExistence type="inferred from homology"/>
<keyword evidence="4" id="KW-0547">Nucleotide-binding</keyword>
<feature type="domain" description="Acyl-CoA dehydrogenase C-terminal" evidence="16">
    <location>
        <begin position="237"/>
        <end position="372"/>
    </location>
</feature>
<evidence type="ECO:0000256" key="2">
    <source>
        <dbReference type="ARBA" id="ARBA00022630"/>
    </source>
</evidence>
<evidence type="ECO:0000259" key="16">
    <source>
        <dbReference type="Pfam" id="PF08028"/>
    </source>
</evidence>
<evidence type="ECO:0000313" key="17">
    <source>
        <dbReference type="EMBL" id="MCQ8242244.1"/>
    </source>
</evidence>
<evidence type="ECO:0000256" key="6">
    <source>
        <dbReference type="ARBA" id="ARBA00023033"/>
    </source>
</evidence>
<dbReference type="RefSeq" id="WP_422920999.1">
    <property type="nucleotide sequence ID" value="NZ_JAMZEJ010000010.1"/>
</dbReference>
<dbReference type="EMBL" id="JAMZEJ010000010">
    <property type="protein sequence ID" value="MCQ8242244.1"/>
    <property type="molecule type" value="Genomic_DNA"/>
</dbReference>
<comment type="catalytic activity">
    <reaction evidence="12">
        <text>dibenzothiophene 5-oxide + FMNH2 + O2 = dibenzothiophene 5,5-dioxide + FMN + H2O + H(+)</text>
        <dbReference type="Rhea" id="RHEA:49080"/>
        <dbReference type="ChEBI" id="CHEBI:15377"/>
        <dbReference type="ChEBI" id="CHEBI:15378"/>
        <dbReference type="ChEBI" id="CHEBI:15379"/>
        <dbReference type="ChEBI" id="CHEBI:23683"/>
        <dbReference type="ChEBI" id="CHEBI:57618"/>
        <dbReference type="ChEBI" id="CHEBI:58210"/>
        <dbReference type="ChEBI" id="CHEBI:90356"/>
    </reaction>
</comment>
<evidence type="ECO:0000259" key="15">
    <source>
        <dbReference type="Pfam" id="PF02771"/>
    </source>
</evidence>
<evidence type="ECO:0000313" key="18">
    <source>
        <dbReference type="Proteomes" id="UP001524547"/>
    </source>
</evidence>
<keyword evidence="3" id="KW-0288">FMN</keyword>
<dbReference type="PANTHER" id="PTHR43884:SF12">
    <property type="entry name" value="ISOVALERYL-COA DEHYDROGENASE, MITOCHONDRIAL-RELATED"/>
    <property type="match status" value="1"/>
</dbReference>
<evidence type="ECO:0000256" key="12">
    <source>
        <dbReference type="ARBA" id="ARBA00048445"/>
    </source>
</evidence>
<dbReference type="Proteomes" id="UP001524547">
    <property type="component" value="Unassembled WGS sequence"/>
</dbReference>
<keyword evidence="6" id="KW-0503">Monooxygenase</keyword>
<accession>A0ABT1W0Y2</accession>
<sequence>MSRSIDPGVELLLARFAPAFEAIAARAAARDRDRHLPFEEVEHLRSLGFAALRVPVAFGGAGIDIPALFALLVRLGEADPNLVQILRAHFAFVEGQLGNKDAEARARWLQLVADGAVFGAAMAERTAGTETTATVRREGDGWRLDGTKYYCTGTLYASWIVAVARDGDDRVTLAVPADAPGVFREDDWNGFGQRLSGSGTTRFEAVRLDDGHVLRRMQQAEVPRDGYLTAFYQLFHLAALAGIARAVRADAVGFVRDKTRTFGVPGQSEPRRDPLVQRVVGRISANVLVLEALVERVAREVAATADAKFRGESTGADTIAVDITAFEAQQVAIDLAVETANLLFEVGGASATSAERNLDRHWRNARVLASHNPAAQRERMIGDYRLNESDPGDVWREAAARNGEKRHA</sequence>
<dbReference type="InterPro" id="IPR013107">
    <property type="entry name" value="Acyl-CoA_DH_C"/>
</dbReference>
<dbReference type="Gene3D" id="1.20.140.10">
    <property type="entry name" value="Butyryl-CoA Dehydrogenase, subunit A, domain 3"/>
    <property type="match status" value="1"/>
</dbReference>
<dbReference type="Pfam" id="PF02771">
    <property type="entry name" value="Acyl-CoA_dh_N"/>
    <property type="match status" value="1"/>
</dbReference>
<feature type="domain" description="Acyl-CoA dehydrogenase/oxidase N-terminal" evidence="15">
    <location>
        <begin position="21"/>
        <end position="115"/>
    </location>
</feature>
<comment type="catalytic activity">
    <reaction evidence="13">
        <text>dibenzothiophene + 2 FMNH2 + 2 O2 = dibenzothiophene 5,5-dioxide + 2 FMN + 2 H2O + 2 H(+)</text>
        <dbReference type="Rhea" id="RHEA:49072"/>
        <dbReference type="ChEBI" id="CHEBI:15377"/>
        <dbReference type="ChEBI" id="CHEBI:15378"/>
        <dbReference type="ChEBI" id="CHEBI:15379"/>
        <dbReference type="ChEBI" id="CHEBI:23681"/>
        <dbReference type="ChEBI" id="CHEBI:57618"/>
        <dbReference type="ChEBI" id="CHEBI:58210"/>
        <dbReference type="ChEBI" id="CHEBI:90356"/>
        <dbReference type="EC" id="1.14.14.21"/>
    </reaction>
</comment>
<dbReference type="PIRSF" id="PIRSF016578">
    <property type="entry name" value="HsaA"/>
    <property type="match status" value="1"/>
</dbReference>
<dbReference type="InterPro" id="IPR036250">
    <property type="entry name" value="AcylCo_DH-like_C"/>
</dbReference>
<evidence type="ECO:0000256" key="5">
    <source>
        <dbReference type="ARBA" id="ARBA00023002"/>
    </source>
</evidence>
<dbReference type="Gene3D" id="1.10.540.10">
    <property type="entry name" value="Acyl-CoA dehydrogenase/oxidase, N-terminal domain"/>
    <property type="match status" value="1"/>
</dbReference>
<dbReference type="InterPro" id="IPR006091">
    <property type="entry name" value="Acyl-CoA_Oxase/DH_mid-dom"/>
</dbReference>
<dbReference type="SUPFAM" id="SSF47203">
    <property type="entry name" value="Acyl-CoA dehydrogenase C-terminal domain-like"/>
    <property type="match status" value="1"/>
</dbReference>
<comment type="caution">
    <text evidence="17">The sequence shown here is derived from an EMBL/GenBank/DDBJ whole genome shotgun (WGS) entry which is preliminary data.</text>
</comment>
<evidence type="ECO:0000256" key="3">
    <source>
        <dbReference type="ARBA" id="ARBA00022643"/>
    </source>
</evidence>
<dbReference type="Gene3D" id="2.40.110.10">
    <property type="entry name" value="Butyryl-CoA Dehydrogenase, subunit A, domain 2"/>
    <property type="match status" value="1"/>
</dbReference>
<protein>
    <recommendedName>
        <fullName evidence="10">Dibenzothiophene monooxygenase</fullName>
        <ecNumber evidence="9">1.14.14.21</ecNumber>
    </recommendedName>
</protein>
<dbReference type="InterPro" id="IPR013786">
    <property type="entry name" value="AcylCoA_DH/ox_N"/>
</dbReference>
<evidence type="ECO:0000256" key="4">
    <source>
        <dbReference type="ARBA" id="ARBA00022741"/>
    </source>
</evidence>
<evidence type="ECO:0000256" key="8">
    <source>
        <dbReference type="ARBA" id="ARBA00034317"/>
    </source>
</evidence>
<keyword evidence="18" id="KW-1185">Reference proteome</keyword>